<reference evidence="2 3" key="2">
    <citation type="journal article" date="2019" name="G3 (Bethesda)">
        <title>Hybrid Assembly of the Genome of the Entomopathogenic Nematode Steinernema carpocapsae Identifies the X-Chromosome.</title>
        <authorList>
            <person name="Serra L."/>
            <person name="Macchietto M."/>
            <person name="Macias-Munoz A."/>
            <person name="McGill C.J."/>
            <person name="Rodriguez I.M."/>
            <person name="Rodriguez B."/>
            <person name="Murad R."/>
            <person name="Mortazavi A."/>
        </authorList>
    </citation>
    <scope>NUCLEOTIDE SEQUENCE [LARGE SCALE GENOMIC DNA]</scope>
    <source>
        <strain evidence="2 3">ALL</strain>
    </source>
</reference>
<sequence length="66" mass="7870">MRIVHFVYSTQTTVYLSIFNFWERVLLVEIKRKTAFKSYQRPLESKAKRSDSKNSEFQSPLANKIL</sequence>
<comment type="caution">
    <text evidence="2">The sequence shown here is derived from an EMBL/GenBank/DDBJ whole genome shotgun (WGS) entry which is preliminary data.</text>
</comment>
<evidence type="ECO:0000313" key="2">
    <source>
        <dbReference type="EMBL" id="TKR60404.1"/>
    </source>
</evidence>
<protein>
    <submittedName>
        <fullName evidence="2">Uncharacterized protein</fullName>
    </submittedName>
</protein>
<feature type="compositionally biased region" description="Basic and acidic residues" evidence="1">
    <location>
        <begin position="43"/>
        <end position="54"/>
    </location>
</feature>
<name>A0A4U5LW50_STECR</name>
<evidence type="ECO:0000256" key="1">
    <source>
        <dbReference type="SAM" id="MobiDB-lite"/>
    </source>
</evidence>
<keyword evidence="3" id="KW-1185">Reference proteome</keyword>
<accession>A0A4U5LW50</accession>
<organism evidence="2 3">
    <name type="scientific">Steinernema carpocapsae</name>
    <name type="common">Entomopathogenic nematode</name>
    <dbReference type="NCBI Taxonomy" id="34508"/>
    <lineage>
        <taxon>Eukaryota</taxon>
        <taxon>Metazoa</taxon>
        <taxon>Ecdysozoa</taxon>
        <taxon>Nematoda</taxon>
        <taxon>Chromadorea</taxon>
        <taxon>Rhabditida</taxon>
        <taxon>Tylenchina</taxon>
        <taxon>Panagrolaimomorpha</taxon>
        <taxon>Strongyloidoidea</taxon>
        <taxon>Steinernematidae</taxon>
        <taxon>Steinernema</taxon>
    </lineage>
</organism>
<dbReference type="AlphaFoldDB" id="A0A4U5LW50"/>
<evidence type="ECO:0000313" key="3">
    <source>
        <dbReference type="Proteomes" id="UP000298663"/>
    </source>
</evidence>
<feature type="compositionally biased region" description="Polar residues" evidence="1">
    <location>
        <begin position="55"/>
        <end position="66"/>
    </location>
</feature>
<dbReference type="EMBL" id="AZBU02000011">
    <property type="protein sequence ID" value="TKR60404.1"/>
    <property type="molecule type" value="Genomic_DNA"/>
</dbReference>
<gene>
    <name evidence="2" type="ORF">L596_027657</name>
</gene>
<proteinExistence type="predicted"/>
<reference evidence="2 3" key="1">
    <citation type="journal article" date="2015" name="Genome Biol.">
        <title>Comparative genomics of Steinernema reveals deeply conserved gene regulatory networks.</title>
        <authorList>
            <person name="Dillman A.R."/>
            <person name="Macchietto M."/>
            <person name="Porter C.F."/>
            <person name="Rogers A."/>
            <person name="Williams B."/>
            <person name="Antoshechkin I."/>
            <person name="Lee M.M."/>
            <person name="Goodwin Z."/>
            <person name="Lu X."/>
            <person name="Lewis E.E."/>
            <person name="Goodrich-Blair H."/>
            <person name="Stock S.P."/>
            <person name="Adams B.J."/>
            <person name="Sternberg P.W."/>
            <person name="Mortazavi A."/>
        </authorList>
    </citation>
    <scope>NUCLEOTIDE SEQUENCE [LARGE SCALE GENOMIC DNA]</scope>
    <source>
        <strain evidence="2 3">ALL</strain>
    </source>
</reference>
<feature type="region of interest" description="Disordered" evidence="1">
    <location>
        <begin position="40"/>
        <end position="66"/>
    </location>
</feature>
<dbReference type="Proteomes" id="UP000298663">
    <property type="component" value="Unassembled WGS sequence"/>
</dbReference>